<dbReference type="OrthoDB" id="1786251at2"/>
<dbReference type="EMBL" id="AWQQ01000069">
    <property type="protein sequence ID" value="PHJ37864.1"/>
    <property type="molecule type" value="Genomic_DNA"/>
</dbReference>
<protein>
    <submittedName>
        <fullName evidence="1">Uncharacterized protein</fullName>
    </submittedName>
</protein>
<dbReference type="AlphaFoldDB" id="A0A2C6ME47"/>
<gene>
    <name evidence="1" type="ORF">P378_13330</name>
</gene>
<comment type="caution">
    <text evidence="1">The sequence shown here is derived from an EMBL/GenBank/DDBJ whole genome shotgun (WGS) entry which is preliminary data.</text>
</comment>
<dbReference type="RefSeq" id="WP_099083405.1">
    <property type="nucleotide sequence ID" value="NZ_AWQQ01000069.1"/>
</dbReference>
<evidence type="ECO:0000313" key="1">
    <source>
        <dbReference type="EMBL" id="PHJ37864.1"/>
    </source>
</evidence>
<name>A0A2C6ME47_9FIRM</name>
<organism evidence="1 2">
    <name type="scientific">Desulforamulus profundi</name>
    <dbReference type="NCBI Taxonomy" id="1383067"/>
    <lineage>
        <taxon>Bacteria</taxon>
        <taxon>Bacillati</taxon>
        <taxon>Bacillota</taxon>
        <taxon>Clostridia</taxon>
        <taxon>Eubacteriales</taxon>
        <taxon>Peptococcaceae</taxon>
        <taxon>Desulforamulus</taxon>
    </lineage>
</organism>
<evidence type="ECO:0000313" key="2">
    <source>
        <dbReference type="Proteomes" id="UP000222564"/>
    </source>
</evidence>
<proteinExistence type="predicted"/>
<keyword evidence="2" id="KW-1185">Reference proteome</keyword>
<sequence length="208" mass="23749">MTEQNNVVHLEQEVIHKNTEIFIDITKILGQLLIQGLVNFSFNYKETAISFDASDQVQEAFAQYSPARVQSVTEEVMGITVKLLYNQEDQMLKQAQDEGKTNHGILQKKINAVKQHIITPNLQNGFNFYRTCIGNVLEQFAAQRVVKPASQNYPSMETVLVKLATRDNMDSAGRQTMSFELYEDQLDEIIKVLTQLKKENPVNKNKPQ</sequence>
<accession>A0A2C6ME47</accession>
<reference evidence="1 2" key="1">
    <citation type="submission" date="2013-09" db="EMBL/GenBank/DDBJ databases">
        <title>Biodegradation of hydrocarbons in the deep terrestrial subsurface : characterization of a microbial consortium composed of two Desulfotomaculum species originating from a deep geological formation.</title>
        <authorList>
            <person name="Aullo T."/>
            <person name="Berlendis S."/>
            <person name="Lascourreges J.-F."/>
            <person name="Dessort D."/>
            <person name="Saint-Laurent S."/>
            <person name="Schraauwers B."/>
            <person name="Mas J."/>
            <person name="Magot M."/>
            <person name="Ranchou-Peyruse A."/>
        </authorList>
    </citation>
    <scope>NUCLEOTIDE SEQUENCE [LARGE SCALE GENOMIC DNA]</scope>
    <source>
        <strain evidence="1 2">Bs107</strain>
    </source>
</reference>
<dbReference type="Proteomes" id="UP000222564">
    <property type="component" value="Unassembled WGS sequence"/>
</dbReference>